<gene>
    <name evidence="6" type="ORF">NZD86_05830</name>
</gene>
<evidence type="ECO:0000313" key="6">
    <source>
        <dbReference type="EMBL" id="WAH38007.1"/>
    </source>
</evidence>
<feature type="domain" description="Alcohol dehydrogenase iron-type/glycerol dehydrogenase GldA" evidence="4">
    <location>
        <begin position="9"/>
        <end position="180"/>
    </location>
</feature>
<protein>
    <submittedName>
        <fullName evidence="6">Iron-containing alcohol dehydrogenase</fullName>
    </submittedName>
</protein>
<dbReference type="CDD" id="cd08551">
    <property type="entry name" value="Fe-ADH"/>
    <property type="match status" value="1"/>
</dbReference>
<dbReference type="InterPro" id="IPR001670">
    <property type="entry name" value="ADH_Fe/GldA"/>
</dbReference>
<evidence type="ECO:0000259" key="4">
    <source>
        <dbReference type="Pfam" id="PF00465"/>
    </source>
</evidence>
<proteinExistence type="inferred from homology"/>
<accession>A0ABY6Z544</accession>
<dbReference type="RefSeq" id="WP_268045549.1">
    <property type="nucleotide sequence ID" value="NZ_CP104064.1"/>
</dbReference>
<evidence type="ECO:0000256" key="1">
    <source>
        <dbReference type="ARBA" id="ARBA00007358"/>
    </source>
</evidence>
<dbReference type="Pfam" id="PF00465">
    <property type="entry name" value="Fe-ADH"/>
    <property type="match status" value="1"/>
</dbReference>
<dbReference type="PROSITE" id="PS00913">
    <property type="entry name" value="ADH_IRON_1"/>
    <property type="match status" value="1"/>
</dbReference>
<comment type="similarity">
    <text evidence="1">Belongs to the iron-containing alcohol dehydrogenase family.</text>
</comment>
<dbReference type="PANTHER" id="PTHR11496:SF102">
    <property type="entry name" value="ALCOHOL DEHYDROGENASE 4"/>
    <property type="match status" value="1"/>
</dbReference>
<dbReference type="InterPro" id="IPR039697">
    <property type="entry name" value="Alcohol_dehydrogenase_Fe"/>
</dbReference>
<dbReference type="Proteomes" id="UP001164803">
    <property type="component" value="Chromosome"/>
</dbReference>
<feature type="domain" description="Fe-containing alcohol dehydrogenase-like C-terminal" evidence="5">
    <location>
        <begin position="191"/>
        <end position="378"/>
    </location>
</feature>
<sequence length="381" mass="40945">MNSFQMFIPTNVHFGEGKLEELPDHVKSFQAERVLLVTDSGLMTTGLIDSIEQLLRNAGVEVEVYADVEPDPSVETVHKVAERFSDMRGDLLLAVGGGSSMDTAKGARIVALQGGHIRDYSGLQAKPIRPNRNIPLIVLPTTAGTGSEVTFFGVFSDWENKVKVTVTSPFLAPNIAIVDPALTRTVPSHITASTGIDVLAHAVETYVSRAANPFSEKLAESAVALVGEHLRTAVFYGENRLARYSMAQASLLAGVAFNHSFLGLTHAIAAAVSGYAHVPHGVAIGLLLPAVMDYNLRANRTKFRVVSRILSGDSAATEQDAPVLVRQLAMDIGIPQHLRDVGVTEDMLDGIAKDSMQSVQLRFNPRPATALDVRALLDGLY</sequence>
<dbReference type="Gene3D" id="3.40.50.1970">
    <property type="match status" value="1"/>
</dbReference>
<dbReference type="InterPro" id="IPR056798">
    <property type="entry name" value="ADH_Fe_C"/>
</dbReference>
<keyword evidence="3" id="KW-0520">NAD</keyword>
<keyword evidence="7" id="KW-1185">Reference proteome</keyword>
<dbReference type="EMBL" id="CP104064">
    <property type="protein sequence ID" value="WAH38007.1"/>
    <property type="molecule type" value="Genomic_DNA"/>
</dbReference>
<name>A0ABY6Z544_9BACL</name>
<evidence type="ECO:0000256" key="3">
    <source>
        <dbReference type="ARBA" id="ARBA00023027"/>
    </source>
</evidence>
<dbReference type="Pfam" id="PF25137">
    <property type="entry name" value="ADH_Fe_C"/>
    <property type="match status" value="1"/>
</dbReference>
<evidence type="ECO:0000313" key="7">
    <source>
        <dbReference type="Proteomes" id="UP001164803"/>
    </source>
</evidence>
<dbReference type="InterPro" id="IPR018211">
    <property type="entry name" value="ADH_Fe_CS"/>
</dbReference>
<evidence type="ECO:0000256" key="2">
    <source>
        <dbReference type="ARBA" id="ARBA00023002"/>
    </source>
</evidence>
<dbReference type="SUPFAM" id="SSF56796">
    <property type="entry name" value="Dehydroquinate synthase-like"/>
    <property type="match status" value="1"/>
</dbReference>
<evidence type="ECO:0000259" key="5">
    <source>
        <dbReference type="Pfam" id="PF25137"/>
    </source>
</evidence>
<organism evidence="6 7">
    <name type="scientific">Alicyclobacillus dauci</name>
    <dbReference type="NCBI Taxonomy" id="1475485"/>
    <lineage>
        <taxon>Bacteria</taxon>
        <taxon>Bacillati</taxon>
        <taxon>Bacillota</taxon>
        <taxon>Bacilli</taxon>
        <taxon>Bacillales</taxon>
        <taxon>Alicyclobacillaceae</taxon>
        <taxon>Alicyclobacillus</taxon>
    </lineage>
</organism>
<reference evidence="6" key="1">
    <citation type="submission" date="2022-08" db="EMBL/GenBank/DDBJ databases">
        <title>Alicyclobacillus dauci DSM2870, complete genome.</title>
        <authorList>
            <person name="Wang Q."/>
            <person name="Cai R."/>
            <person name="Wang Z."/>
        </authorList>
    </citation>
    <scope>NUCLEOTIDE SEQUENCE</scope>
    <source>
        <strain evidence="6">DSM 28700</strain>
    </source>
</reference>
<dbReference type="PANTHER" id="PTHR11496">
    <property type="entry name" value="ALCOHOL DEHYDROGENASE"/>
    <property type="match status" value="1"/>
</dbReference>
<dbReference type="Gene3D" id="1.20.1090.10">
    <property type="entry name" value="Dehydroquinate synthase-like - alpha domain"/>
    <property type="match status" value="1"/>
</dbReference>
<keyword evidence="2" id="KW-0560">Oxidoreductase</keyword>